<dbReference type="GO" id="GO:0003989">
    <property type="term" value="F:acetyl-CoA carboxylase activity"/>
    <property type="evidence" value="ECO:0007669"/>
    <property type="project" value="InterPro"/>
</dbReference>
<evidence type="ECO:0000256" key="2">
    <source>
        <dbReference type="ARBA" id="ARBA00017562"/>
    </source>
</evidence>
<dbReference type="InterPro" id="IPR000089">
    <property type="entry name" value="Biotin_lipoyl"/>
</dbReference>
<keyword evidence="6 8" id="KW-0275">Fatty acid biosynthesis</keyword>
<comment type="function">
    <text evidence="8">This protein is a component of the acetyl coenzyme A carboxylase complex; first, biotin carboxylase catalyzes the carboxylation of the carrier protein and then the transcarboxylase transfers the carboxyl group to form malonyl-CoA.</text>
</comment>
<keyword evidence="7 8" id="KW-0092">Biotin</keyword>
<dbReference type="CDD" id="cd06850">
    <property type="entry name" value="biotinyl_domain"/>
    <property type="match status" value="1"/>
</dbReference>
<keyword evidence="3 8" id="KW-0444">Lipid biosynthesis</keyword>
<dbReference type="Proteomes" id="UP000051155">
    <property type="component" value="Unassembled WGS sequence"/>
</dbReference>
<dbReference type="GO" id="GO:0006633">
    <property type="term" value="P:fatty acid biosynthetic process"/>
    <property type="evidence" value="ECO:0007669"/>
    <property type="project" value="UniProtKB-UniPathway"/>
</dbReference>
<dbReference type="InterPro" id="IPR001249">
    <property type="entry name" value="AcCoA_biotinCC"/>
</dbReference>
<gene>
    <name evidence="10" type="ORF">FD20_GL001826</name>
</gene>
<dbReference type="UniPathway" id="UPA00094"/>
<keyword evidence="4 8" id="KW-0276">Fatty acid metabolism</keyword>
<reference evidence="10 11" key="1">
    <citation type="journal article" date="2015" name="Genome Announc.">
        <title>Expanding the biotechnology potential of lactobacilli through comparative genomics of 213 strains and associated genera.</title>
        <authorList>
            <person name="Sun Z."/>
            <person name="Harris H.M."/>
            <person name="McCann A."/>
            <person name="Guo C."/>
            <person name="Argimon S."/>
            <person name="Zhang W."/>
            <person name="Yang X."/>
            <person name="Jeffery I.B."/>
            <person name="Cooney J.C."/>
            <person name="Kagawa T.F."/>
            <person name="Liu W."/>
            <person name="Song Y."/>
            <person name="Salvetti E."/>
            <person name="Wrobel A."/>
            <person name="Rasinkangas P."/>
            <person name="Parkhill J."/>
            <person name="Rea M.C."/>
            <person name="O'Sullivan O."/>
            <person name="Ritari J."/>
            <person name="Douillard F.P."/>
            <person name="Paul Ross R."/>
            <person name="Yang R."/>
            <person name="Briner A.E."/>
            <person name="Felis G.E."/>
            <person name="de Vos W.M."/>
            <person name="Barrangou R."/>
            <person name="Klaenhammer T.R."/>
            <person name="Caufield P.W."/>
            <person name="Cui Y."/>
            <person name="Zhang H."/>
            <person name="O'Toole P.W."/>
        </authorList>
    </citation>
    <scope>NUCLEOTIDE SEQUENCE [LARGE SCALE GENOMIC DNA]</scope>
    <source>
        <strain evidence="10 11">DSM 19971</strain>
    </source>
</reference>
<organism evidence="10 11">
    <name type="scientific">Liquorilactobacillus uvarum DSM 19971</name>
    <dbReference type="NCBI Taxonomy" id="1423812"/>
    <lineage>
        <taxon>Bacteria</taxon>
        <taxon>Bacillati</taxon>
        <taxon>Bacillota</taxon>
        <taxon>Bacilli</taxon>
        <taxon>Lactobacillales</taxon>
        <taxon>Lactobacillaceae</taxon>
        <taxon>Liquorilactobacillus</taxon>
    </lineage>
</organism>
<dbReference type="Pfam" id="PF00364">
    <property type="entry name" value="Biotin_lipoyl"/>
    <property type="match status" value="1"/>
</dbReference>
<dbReference type="Gene3D" id="2.40.50.100">
    <property type="match status" value="1"/>
</dbReference>
<dbReference type="InterPro" id="IPR050709">
    <property type="entry name" value="Biotin_Carboxyl_Carrier/Decarb"/>
</dbReference>
<evidence type="ECO:0000256" key="4">
    <source>
        <dbReference type="ARBA" id="ARBA00022832"/>
    </source>
</evidence>
<dbReference type="PATRIC" id="fig|1423812.3.peg.1943"/>
<evidence type="ECO:0000259" key="9">
    <source>
        <dbReference type="PROSITE" id="PS50968"/>
    </source>
</evidence>
<sequence length="138" mass="15207">MEIEKIESLIKLFGRSALSRLEVAEKDTRIVLERKNNAAALEIESDAAKVLKKSELTEKTAKVVKAPLVGTLYTASEPNKPAFIKVGDTVKKGQTIAIIEAMKMMNEVKSPFDGKIAAILVENEAVVEYDQALFKLED</sequence>
<evidence type="ECO:0000256" key="1">
    <source>
        <dbReference type="ARBA" id="ARBA00005194"/>
    </source>
</evidence>
<dbReference type="InterPro" id="IPR011053">
    <property type="entry name" value="Single_hybrid_motif"/>
</dbReference>
<name>A0A0R1PMZ8_9LACO</name>
<dbReference type="PANTHER" id="PTHR45266">
    <property type="entry name" value="OXALOACETATE DECARBOXYLASE ALPHA CHAIN"/>
    <property type="match status" value="1"/>
</dbReference>
<dbReference type="PRINTS" id="PR01071">
    <property type="entry name" value="ACOABIOTINCC"/>
</dbReference>
<dbReference type="OrthoDB" id="9811735at2"/>
<evidence type="ECO:0000256" key="8">
    <source>
        <dbReference type="RuleBase" id="RU364072"/>
    </source>
</evidence>
<dbReference type="PROSITE" id="PS00188">
    <property type="entry name" value="BIOTIN"/>
    <property type="match status" value="1"/>
</dbReference>
<dbReference type="GO" id="GO:0009317">
    <property type="term" value="C:acetyl-CoA carboxylase complex"/>
    <property type="evidence" value="ECO:0007669"/>
    <property type="project" value="InterPro"/>
</dbReference>
<evidence type="ECO:0000256" key="5">
    <source>
        <dbReference type="ARBA" id="ARBA00023098"/>
    </source>
</evidence>
<evidence type="ECO:0000313" key="11">
    <source>
        <dbReference type="Proteomes" id="UP000051155"/>
    </source>
</evidence>
<dbReference type="AlphaFoldDB" id="A0A0R1PMZ8"/>
<keyword evidence="11" id="KW-1185">Reference proteome</keyword>
<dbReference type="FunFam" id="2.40.50.100:FF:000003">
    <property type="entry name" value="Acetyl-CoA carboxylase biotin carboxyl carrier protein"/>
    <property type="match status" value="1"/>
</dbReference>
<dbReference type="InterPro" id="IPR001882">
    <property type="entry name" value="Biotin_BS"/>
</dbReference>
<feature type="domain" description="Lipoyl-binding" evidence="9">
    <location>
        <begin position="61"/>
        <end position="137"/>
    </location>
</feature>
<protein>
    <recommendedName>
        <fullName evidence="2 8">Biotin carboxyl carrier protein of acetyl-CoA carboxylase</fullName>
    </recommendedName>
</protein>
<dbReference type="SUPFAM" id="SSF51230">
    <property type="entry name" value="Single hybrid motif"/>
    <property type="match status" value="1"/>
</dbReference>
<dbReference type="PROSITE" id="PS50968">
    <property type="entry name" value="BIOTINYL_LIPOYL"/>
    <property type="match status" value="1"/>
</dbReference>
<comment type="pathway">
    <text evidence="1 8">Lipid metabolism; fatty acid biosynthesis.</text>
</comment>
<proteinExistence type="predicted"/>
<dbReference type="RefSeq" id="WP_057738681.1">
    <property type="nucleotide sequence ID" value="NZ_AZEG01000045.1"/>
</dbReference>
<accession>A0A0R1PMZ8</accession>
<evidence type="ECO:0000256" key="3">
    <source>
        <dbReference type="ARBA" id="ARBA00022516"/>
    </source>
</evidence>
<dbReference type="EMBL" id="AZEG01000045">
    <property type="protein sequence ID" value="KRL33709.1"/>
    <property type="molecule type" value="Genomic_DNA"/>
</dbReference>
<evidence type="ECO:0000313" key="10">
    <source>
        <dbReference type="EMBL" id="KRL33709.1"/>
    </source>
</evidence>
<dbReference type="PANTHER" id="PTHR45266:SF3">
    <property type="entry name" value="OXALOACETATE DECARBOXYLASE ALPHA CHAIN"/>
    <property type="match status" value="1"/>
</dbReference>
<keyword evidence="5 8" id="KW-0443">Lipid metabolism</keyword>
<evidence type="ECO:0000256" key="7">
    <source>
        <dbReference type="ARBA" id="ARBA00023267"/>
    </source>
</evidence>
<evidence type="ECO:0000256" key="6">
    <source>
        <dbReference type="ARBA" id="ARBA00023160"/>
    </source>
</evidence>
<comment type="caution">
    <text evidence="10">The sequence shown here is derived from an EMBL/GenBank/DDBJ whole genome shotgun (WGS) entry which is preliminary data.</text>
</comment>
<dbReference type="STRING" id="1423812.FD20_GL001826"/>